<comment type="subcellular location">
    <subcellularLocation>
        <location evidence="1">Cell membrane</location>
        <topology evidence="1">Multi-pass membrane protein</topology>
    </subcellularLocation>
</comment>
<evidence type="ECO:0000256" key="4">
    <source>
        <dbReference type="ARBA" id="ARBA00022692"/>
    </source>
</evidence>
<keyword evidence="6 7" id="KW-0472">Membrane</keyword>
<feature type="transmembrane region" description="Helical" evidence="7">
    <location>
        <begin position="112"/>
        <end position="134"/>
    </location>
</feature>
<sequence>MSWEGWSIFALFWVVFVTSPGPNAANCIMNGFTVGFARALWGVAAILTQAALFLTLSALGITAFLATAPEAFRILQLAGAAVLIVLGVRGWLRAHIVVEAGNRPAASIYGRAFAIATINAKSVAGYLAAFTQFVQPDLPIGAQMWVIYPTALTITAISYTSYTALGAWLGRAALGVLANLWLKRGLALCFIIYGVLLALAPLPAPRGMDNTGQGALSQGDADTL</sequence>
<keyword evidence="5 7" id="KW-1133">Transmembrane helix</keyword>
<accession>A0A7C9HBP7</accession>
<evidence type="ECO:0000256" key="3">
    <source>
        <dbReference type="ARBA" id="ARBA00022475"/>
    </source>
</evidence>
<keyword evidence="4 7" id="KW-0812">Transmembrane</keyword>
<gene>
    <name evidence="8" type="ORF">FH759_11720</name>
</gene>
<feature type="transmembrane region" description="Helical" evidence="7">
    <location>
        <begin position="74"/>
        <end position="92"/>
    </location>
</feature>
<feature type="transmembrane region" description="Helical" evidence="7">
    <location>
        <begin position="181"/>
        <end position="200"/>
    </location>
</feature>
<name>A0A7C9HBP7_9RHOB</name>
<dbReference type="GO" id="GO:0005886">
    <property type="term" value="C:plasma membrane"/>
    <property type="evidence" value="ECO:0007669"/>
    <property type="project" value="UniProtKB-SubCell"/>
</dbReference>
<dbReference type="RefSeq" id="WP_051202987.1">
    <property type="nucleotide sequence ID" value="NZ_VENJ01000018.1"/>
</dbReference>
<evidence type="ECO:0000313" key="9">
    <source>
        <dbReference type="Proteomes" id="UP000483078"/>
    </source>
</evidence>
<protein>
    <submittedName>
        <fullName evidence="8">LysE family translocator</fullName>
    </submittedName>
</protein>
<dbReference type="Pfam" id="PF01810">
    <property type="entry name" value="LysE"/>
    <property type="match status" value="1"/>
</dbReference>
<dbReference type="InterPro" id="IPR001123">
    <property type="entry name" value="LeuE-type"/>
</dbReference>
<dbReference type="Proteomes" id="UP000483078">
    <property type="component" value="Unassembled WGS sequence"/>
</dbReference>
<evidence type="ECO:0000256" key="5">
    <source>
        <dbReference type="ARBA" id="ARBA00022989"/>
    </source>
</evidence>
<proteinExistence type="inferred from homology"/>
<dbReference type="PANTHER" id="PTHR30086">
    <property type="entry name" value="ARGININE EXPORTER PROTEIN ARGO"/>
    <property type="match status" value="1"/>
</dbReference>
<keyword evidence="3" id="KW-1003">Cell membrane</keyword>
<evidence type="ECO:0000313" key="8">
    <source>
        <dbReference type="EMBL" id="MTJ05344.1"/>
    </source>
</evidence>
<organism evidence="8 9">
    <name type="scientific">Sediminimonas qiaohouensis</name>
    <dbReference type="NCBI Taxonomy" id="552061"/>
    <lineage>
        <taxon>Bacteria</taxon>
        <taxon>Pseudomonadati</taxon>
        <taxon>Pseudomonadota</taxon>
        <taxon>Alphaproteobacteria</taxon>
        <taxon>Rhodobacterales</taxon>
        <taxon>Roseobacteraceae</taxon>
        <taxon>Sediminimonas</taxon>
    </lineage>
</organism>
<dbReference type="AlphaFoldDB" id="A0A7C9HBP7"/>
<reference evidence="8 9" key="1">
    <citation type="submission" date="2019-06" db="EMBL/GenBank/DDBJ databases">
        <title>Enrichment of Autotrophic Halophilic Microorganisms from Red Sea Brine Pool Using Microbial Electrosynthesis System.</title>
        <authorList>
            <person name="Alqahtani M.F."/>
            <person name="Bajracharya S."/>
            <person name="Katuri K.P."/>
            <person name="Ali M."/>
            <person name="Saikaly P.E."/>
        </authorList>
    </citation>
    <scope>NUCLEOTIDE SEQUENCE [LARGE SCALE GENOMIC DNA]</scope>
    <source>
        <strain evidence="8">MES6</strain>
    </source>
</reference>
<feature type="transmembrane region" description="Helical" evidence="7">
    <location>
        <begin position="146"/>
        <end position="169"/>
    </location>
</feature>
<comment type="similarity">
    <text evidence="2">Belongs to the Rht family.</text>
</comment>
<dbReference type="GO" id="GO:0042970">
    <property type="term" value="F:homoserine transmembrane transporter activity"/>
    <property type="evidence" value="ECO:0007669"/>
    <property type="project" value="TreeGrafter"/>
</dbReference>
<evidence type="ECO:0000256" key="7">
    <source>
        <dbReference type="SAM" id="Phobius"/>
    </source>
</evidence>
<feature type="transmembrane region" description="Helical" evidence="7">
    <location>
        <begin position="40"/>
        <end position="67"/>
    </location>
</feature>
<dbReference type="EMBL" id="VENJ01000018">
    <property type="protein sequence ID" value="MTJ05344.1"/>
    <property type="molecule type" value="Genomic_DNA"/>
</dbReference>
<evidence type="ECO:0000256" key="6">
    <source>
        <dbReference type="ARBA" id="ARBA00023136"/>
    </source>
</evidence>
<evidence type="ECO:0000256" key="2">
    <source>
        <dbReference type="ARBA" id="ARBA00007928"/>
    </source>
</evidence>
<comment type="caution">
    <text evidence="8">The sequence shown here is derived from an EMBL/GenBank/DDBJ whole genome shotgun (WGS) entry which is preliminary data.</text>
</comment>
<dbReference type="PANTHER" id="PTHR30086:SF14">
    <property type="entry name" value="HOMOSERINE_HOMOSERINE LACTONE EFFLUX PROTEIN"/>
    <property type="match status" value="1"/>
</dbReference>
<evidence type="ECO:0000256" key="1">
    <source>
        <dbReference type="ARBA" id="ARBA00004651"/>
    </source>
</evidence>